<evidence type="ECO:0000313" key="4">
    <source>
        <dbReference type="Proteomes" id="UP001294570"/>
    </source>
</evidence>
<dbReference type="RefSeq" id="WP_321552580.1">
    <property type="nucleotide sequence ID" value="NZ_JAXIVU010000002.1"/>
</dbReference>
<comment type="caution">
    <text evidence="3">The sequence shown here is derived from an EMBL/GenBank/DDBJ whole genome shotgun (WGS) entry which is preliminary data.</text>
</comment>
<dbReference type="EMBL" id="JAXIVU010000002">
    <property type="protein sequence ID" value="MDY7218484.1"/>
    <property type="molecule type" value="Genomic_DNA"/>
</dbReference>
<proteinExistence type="predicted"/>
<feature type="domain" description="YhcG PDDEXK nuclease" evidence="1">
    <location>
        <begin position="211"/>
        <end position="364"/>
    </location>
</feature>
<dbReference type="PANTHER" id="PTHR30547">
    <property type="entry name" value="UNCHARACTERIZED PROTEIN YHCG-RELATED"/>
    <property type="match status" value="1"/>
</dbReference>
<dbReference type="InterPro" id="IPR053148">
    <property type="entry name" value="PD-DEXK-like_domain"/>
</dbReference>
<organism evidence="3 4">
    <name type="scientific">Denitrificimonas halotolerans</name>
    <dbReference type="NCBI Taxonomy" id="3098930"/>
    <lineage>
        <taxon>Bacteria</taxon>
        <taxon>Pseudomonadati</taxon>
        <taxon>Pseudomonadota</taxon>
        <taxon>Gammaproteobacteria</taxon>
        <taxon>Pseudomonadales</taxon>
        <taxon>Pseudomonadaceae</taxon>
        <taxon>Denitrificimonas</taxon>
    </lineage>
</organism>
<dbReference type="InterPro" id="IPR011856">
    <property type="entry name" value="tRNA_endonuc-like_dom_sf"/>
</dbReference>
<evidence type="ECO:0000313" key="3">
    <source>
        <dbReference type="EMBL" id="MDY7218484.1"/>
    </source>
</evidence>
<sequence length="388" mass="44488">MSNSDKAPNKPIDMNGQGLVQDIRAIISQARSLTRRSVNSLQVISNYLIGMRIVTEEQGGHERAEYGQAILKELSAELTKEFGRGYSRSNLEYMRRFYLTYAPSLEEKSQTVSGISAQSGSVSLKLNSTQIVQAMSEQLPLSWSHYLFLMGISNLEDCCFYEIESANENWSLRELKRQFNTSLYERLALSKDKKGAKALSEQGQLLEKHTDVIKDPLVLEFLGFEEHTHYSESDLETAIIDKLEHFLLELGKGFLFEARQKRFTFDEDHFYVDLVFYNRLLRCYVIIDLKIGELKHQDLGQMQMYVNYFDRHVKLDDEQPTIGIVLCKKKKDSLVKITLPEGANIHAAKYQTYLPDKEALKKQLEEAHAQWEATVEDCSEVQNQGGDA</sequence>
<name>A0ABU5GNC6_9GAMM</name>
<reference evidence="3 4" key="1">
    <citation type="submission" date="2023-12" db="EMBL/GenBank/DDBJ databases">
        <title>Denitrificimonas halotolerans sp. nov.,a novel species isolated from landfill leachate.</title>
        <authorList>
            <person name="Wang S."/>
        </authorList>
    </citation>
    <scope>NUCLEOTIDE SEQUENCE [LARGE SCALE GENOMIC DNA]</scope>
    <source>
        <strain evidence="3 4">JX-1</strain>
    </source>
</reference>
<dbReference type="InterPro" id="IPR041527">
    <property type="entry name" value="YhcG_N"/>
</dbReference>
<dbReference type="Proteomes" id="UP001294570">
    <property type="component" value="Unassembled WGS sequence"/>
</dbReference>
<dbReference type="Pfam" id="PF06250">
    <property type="entry name" value="YhcG_C"/>
    <property type="match status" value="1"/>
</dbReference>
<gene>
    <name evidence="3" type="ORF">TOI97_02650</name>
</gene>
<evidence type="ECO:0000259" key="1">
    <source>
        <dbReference type="Pfam" id="PF06250"/>
    </source>
</evidence>
<keyword evidence="4" id="KW-1185">Reference proteome</keyword>
<accession>A0ABU5GNC6</accession>
<dbReference type="PANTHER" id="PTHR30547:SF5">
    <property type="entry name" value="NUCLEASE YHCG-RELATED"/>
    <property type="match status" value="1"/>
</dbReference>
<dbReference type="Pfam" id="PF17761">
    <property type="entry name" value="DUF1016_N"/>
    <property type="match status" value="1"/>
</dbReference>
<dbReference type="InterPro" id="IPR009362">
    <property type="entry name" value="YhcG_C"/>
</dbReference>
<feature type="domain" description="YhcG N-terminal" evidence="2">
    <location>
        <begin position="22"/>
        <end position="186"/>
    </location>
</feature>
<dbReference type="Gene3D" id="3.40.1350.10">
    <property type="match status" value="1"/>
</dbReference>
<evidence type="ECO:0000259" key="2">
    <source>
        <dbReference type="Pfam" id="PF17761"/>
    </source>
</evidence>
<protein>
    <submittedName>
        <fullName evidence="3">PDDEXK nuclease domain-containing protein</fullName>
    </submittedName>
</protein>